<keyword evidence="4" id="KW-1185">Reference proteome</keyword>
<reference evidence="3" key="1">
    <citation type="journal article" date="2013" name="Nat. Commun.">
        <title>Whole-genome sequencing of Oryza brachyantha reveals mechanisms underlying Oryza genome evolution.</title>
        <authorList>
            <person name="Chen J."/>
            <person name="Huang Q."/>
            <person name="Gao D."/>
            <person name="Wang J."/>
            <person name="Lang Y."/>
            <person name="Liu T."/>
            <person name="Li B."/>
            <person name="Bai Z."/>
            <person name="Luis Goicoechea J."/>
            <person name="Liang C."/>
            <person name="Chen C."/>
            <person name="Zhang W."/>
            <person name="Sun S."/>
            <person name="Liao Y."/>
            <person name="Zhang X."/>
            <person name="Yang L."/>
            <person name="Song C."/>
            <person name="Wang M."/>
            <person name="Shi J."/>
            <person name="Liu G."/>
            <person name="Liu J."/>
            <person name="Zhou H."/>
            <person name="Zhou W."/>
            <person name="Yu Q."/>
            <person name="An N."/>
            <person name="Chen Y."/>
            <person name="Cai Q."/>
            <person name="Wang B."/>
            <person name="Liu B."/>
            <person name="Min J."/>
            <person name="Huang Y."/>
            <person name="Wu H."/>
            <person name="Li Z."/>
            <person name="Zhang Y."/>
            <person name="Yin Y."/>
            <person name="Song W."/>
            <person name="Jiang J."/>
            <person name="Jackson S.A."/>
            <person name="Wing R.A."/>
            <person name="Wang J."/>
            <person name="Chen M."/>
        </authorList>
    </citation>
    <scope>NUCLEOTIDE SEQUENCE [LARGE SCALE GENOMIC DNA]</scope>
    <source>
        <strain evidence="3">cv. IRGC 101232</strain>
    </source>
</reference>
<dbReference type="STRING" id="4533.J3M2E6"/>
<name>J3M2E6_ORYBR</name>
<feature type="region of interest" description="Disordered" evidence="1">
    <location>
        <begin position="94"/>
        <end position="122"/>
    </location>
</feature>
<dbReference type="Proteomes" id="UP000006038">
    <property type="component" value="Chromosome 4"/>
</dbReference>
<dbReference type="PANTHER" id="PTHR33143:SF3">
    <property type="entry name" value="VQ MOTIF-CONTAINING PROTEIN 17-RELATED"/>
    <property type="match status" value="1"/>
</dbReference>
<feature type="domain" description="VQ" evidence="2">
    <location>
        <begin position="76"/>
        <end position="100"/>
    </location>
</feature>
<dbReference type="AlphaFoldDB" id="J3M2E6"/>
<dbReference type="Gramene" id="OB04G35710.1">
    <property type="protein sequence ID" value="OB04G35710.1"/>
    <property type="gene ID" value="OB04G35710"/>
</dbReference>
<dbReference type="InterPro" id="IPR008889">
    <property type="entry name" value="VQ"/>
</dbReference>
<protein>
    <recommendedName>
        <fullName evidence="2">VQ domain-containing protein</fullName>
    </recommendedName>
</protein>
<dbReference type="PANTHER" id="PTHR33143">
    <property type="entry name" value="F16F4.1 PROTEIN-RELATED"/>
    <property type="match status" value="1"/>
</dbReference>
<dbReference type="EnsemblPlants" id="OB04G35710.1">
    <property type="protein sequence ID" value="OB04G35710.1"/>
    <property type="gene ID" value="OB04G35710"/>
</dbReference>
<evidence type="ECO:0000313" key="3">
    <source>
        <dbReference type="EnsemblPlants" id="OB04G35710.1"/>
    </source>
</evidence>
<feature type="compositionally biased region" description="Low complexity" evidence="1">
    <location>
        <begin position="145"/>
        <end position="154"/>
    </location>
</feature>
<dbReference type="GO" id="GO:0005634">
    <property type="term" value="C:nucleus"/>
    <property type="evidence" value="ECO:0007669"/>
    <property type="project" value="TreeGrafter"/>
</dbReference>
<proteinExistence type="predicted"/>
<dbReference type="Pfam" id="PF05678">
    <property type="entry name" value="VQ"/>
    <property type="match status" value="1"/>
</dbReference>
<evidence type="ECO:0000313" key="4">
    <source>
        <dbReference type="Proteomes" id="UP000006038"/>
    </source>
</evidence>
<evidence type="ECO:0000259" key="2">
    <source>
        <dbReference type="Pfam" id="PF05678"/>
    </source>
</evidence>
<dbReference type="HOGENOM" id="CLU_1456583_0_0_1"/>
<dbReference type="eggNOG" id="ENOG502S3AS">
    <property type="taxonomic scope" value="Eukaryota"/>
</dbReference>
<dbReference type="InterPro" id="IPR039607">
    <property type="entry name" value="VQ_8/17/18/20/21/25"/>
</dbReference>
<evidence type="ECO:0000256" key="1">
    <source>
        <dbReference type="SAM" id="MobiDB-lite"/>
    </source>
</evidence>
<feature type="region of interest" description="Disordered" evidence="1">
    <location>
        <begin position="134"/>
        <end position="167"/>
    </location>
</feature>
<accession>J3M2E6</accession>
<sequence>MNWLGWGWGVGVGRRGEPHTPLHSRRHEAPRHEVPVPRLAVGNGRREQVLPKSPPHHAAIAKAPAPRKIRIVHVLAPEVIKTDARNFRELVQRLTGKPATASSSSSTLPDPRDTAGDELGGLVADGAGAAAAIKAEAKVEETEAETASASAAGGFPHHALGEEDSNDGLSQWLENGFCADMDSISF</sequence>
<reference evidence="3" key="2">
    <citation type="submission" date="2013-04" db="UniProtKB">
        <authorList>
            <consortium name="EnsemblPlants"/>
        </authorList>
    </citation>
    <scope>IDENTIFICATION</scope>
</reference>
<organism evidence="3">
    <name type="scientific">Oryza brachyantha</name>
    <name type="common">malo sina</name>
    <dbReference type="NCBI Taxonomy" id="4533"/>
    <lineage>
        <taxon>Eukaryota</taxon>
        <taxon>Viridiplantae</taxon>
        <taxon>Streptophyta</taxon>
        <taxon>Embryophyta</taxon>
        <taxon>Tracheophyta</taxon>
        <taxon>Spermatophyta</taxon>
        <taxon>Magnoliopsida</taxon>
        <taxon>Liliopsida</taxon>
        <taxon>Poales</taxon>
        <taxon>Poaceae</taxon>
        <taxon>BOP clade</taxon>
        <taxon>Oryzoideae</taxon>
        <taxon>Oryzeae</taxon>
        <taxon>Oryzinae</taxon>
        <taxon>Oryza</taxon>
    </lineage>
</organism>